<evidence type="ECO:0000313" key="2">
    <source>
        <dbReference type="Proteomes" id="UP000315295"/>
    </source>
</evidence>
<name>A0A540NR48_MALBA</name>
<dbReference type="EMBL" id="VIEB01000010">
    <property type="protein sequence ID" value="TQE13487.1"/>
    <property type="molecule type" value="Genomic_DNA"/>
</dbReference>
<dbReference type="AlphaFoldDB" id="A0A540NR48"/>
<protein>
    <submittedName>
        <fullName evidence="1">Uncharacterized protein</fullName>
    </submittedName>
</protein>
<accession>A0A540NR48</accession>
<reference evidence="1 2" key="1">
    <citation type="journal article" date="2019" name="G3 (Bethesda)">
        <title>Sequencing of a Wild Apple (Malus baccata) Genome Unravels the Differences Between Cultivated and Wild Apple Species Regarding Disease Resistance and Cold Tolerance.</title>
        <authorList>
            <person name="Chen X."/>
        </authorList>
    </citation>
    <scope>NUCLEOTIDE SEQUENCE [LARGE SCALE GENOMIC DNA]</scope>
    <source>
        <strain evidence="2">cv. Shandingzi</strain>
        <tissue evidence="1">Leaves</tissue>
    </source>
</reference>
<sequence>MGLVLTTLDYLYCLSKLDLRDCSLCEGAIPDDIGCLSSLEDLTLRGNDFVNLPKSIRWLNNLKFLNLESCKRLRQLPDLPSNEELTVTADDCTSLKVLPHPPNIRRLRWFFFRSSQLLQIGWQSSQQ</sequence>
<dbReference type="STRING" id="106549.A0A540NR48"/>
<comment type="caution">
    <text evidence="1">The sequence shown here is derived from an EMBL/GenBank/DDBJ whole genome shotgun (WGS) entry which is preliminary data.</text>
</comment>
<dbReference type="PANTHER" id="PTHR47186">
    <property type="entry name" value="LEUCINE-RICH REPEAT-CONTAINING PROTEIN 57"/>
    <property type="match status" value="1"/>
</dbReference>
<dbReference type="SUPFAM" id="SSF52058">
    <property type="entry name" value="L domain-like"/>
    <property type="match status" value="1"/>
</dbReference>
<dbReference type="InterPro" id="IPR001611">
    <property type="entry name" value="Leu-rich_rpt"/>
</dbReference>
<dbReference type="InterPro" id="IPR032675">
    <property type="entry name" value="LRR_dom_sf"/>
</dbReference>
<dbReference type="Gene3D" id="3.80.10.10">
    <property type="entry name" value="Ribonuclease Inhibitor"/>
    <property type="match status" value="1"/>
</dbReference>
<organism evidence="1 2">
    <name type="scientific">Malus baccata</name>
    <name type="common">Siberian crab apple</name>
    <name type="synonym">Pyrus baccata</name>
    <dbReference type="NCBI Taxonomy" id="106549"/>
    <lineage>
        <taxon>Eukaryota</taxon>
        <taxon>Viridiplantae</taxon>
        <taxon>Streptophyta</taxon>
        <taxon>Embryophyta</taxon>
        <taxon>Tracheophyta</taxon>
        <taxon>Spermatophyta</taxon>
        <taxon>Magnoliopsida</taxon>
        <taxon>eudicotyledons</taxon>
        <taxon>Gunneridae</taxon>
        <taxon>Pentapetalae</taxon>
        <taxon>rosids</taxon>
        <taxon>fabids</taxon>
        <taxon>Rosales</taxon>
        <taxon>Rosaceae</taxon>
        <taxon>Amygdaloideae</taxon>
        <taxon>Maleae</taxon>
        <taxon>Malus</taxon>
    </lineage>
</organism>
<dbReference type="Proteomes" id="UP000315295">
    <property type="component" value="Unassembled WGS sequence"/>
</dbReference>
<proteinExistence type="predicted"/>
<gene>
    <name evidence="1" type="ORF">C1H46_000818</name>
</gene>
<dbReference type="PANTHER" id="PTHR47186:SF37">
    <property type="entry name" value="BACTERIAL SPOT DISEASE RESISTANCE PROTEIN 4"/>
    <property type="match status" value="1"/>
</dbReference>
<dbReference type="Pfam" id="PF00560">
    <property type="entry name" value="LRR_1"/>
    <property type="match status" value="1"/>
</dbReference>
<evidence type="ECO:0000313" key="1">
    <source>
        <dbReference type="EMBL" id="TQE13487.1"/>
    </source>
</evidence>
<keyword evidence="2" id="KW-1185">Reference proteome</keyword>